<proteinExistence type="inferred from homology"/>
<name>A0ABS4DM75_9GAMM</name>
<evidence type="ECO:0000313" key="11">
    <source>
        <dbReference type="EMBL" id="MBP1474159.1"/>
    </source>
</evidence>
<evidence type="ECO:0000256" key="1">
    <source>
        <dbReference type="ARBA" id="ARBA00004127"/>
    </source>
</evidence>
<dbReference type="InterPro" id="IPR003945">
    <property type="entry name" value="NU5C-like"/>
</dbReference>
<feature type="domain" description="NADH-Ubiquinone oxidoreductase (complex I) chain 5 N-terminal" evidence="10">
    <location>
        <begin position="72"/>
        <end position="113"/>
    </location>
</feature>
<feature type="transmembrane region" description="Helical" evidence="7">
    <location>
        <begin position="279"/>
        <end position="297"/>
    </location>
</feature>
<feature type="transmembrane region" description="Helical" evidence="7">
    <location>
        <begin position="463"/>
        <end position="482"/>
    </location>
</feature>
<feature type="domain" description="NADH:quinone oxidoreductase/Mrp antiporter transmembrane" evidence="9">
    <location>
        <begin position="130"/>
        <end position="352"/>
    </location>
</feature>
<dbReference type="PANTHER" id="PTHR42829">
    <property type="entry name" value="NADH-UBIQUINONE OXIDOREDUCTASE CHAIN 5"/>
    <property type="match status" value="1"/>
</dbReference>
<dbReference type="InterPro" id="IPR046396">
    <property type="entry name" value="Transporter_DabB"/>
</dbReference>
<comment type="function">
    <text evidence="7">Part of an energy-coupled inorganic carbon pump.</text>
</comment>
<feature type="transmembrane region" description="Helical" evidence="7">
    <location>
        <begin position="168"/>
        <end position="190"/>
    </location>
</feature>
<dbReference type="InterPro" id="IPR001750">
    <property type="entry name" value="ND/Mrp_TM"/>
</dbReference>
<feature type="transmembrane region" description="Helical" evidence="7">
    <location>
        <begin position="120"/>
        <end position="147"/>
    </location>
</feature>
<comment type="similarity">
    <text evidence="7">Belongs to the inorganic carbon transporter (TC 9.A.2) DabB family.</text>
</comment>
<keyword evidence="5 7" id="KW-1133">Transmembrane helix</keyword>
<comment type="caution">
    <text evidence="11">The sequence shown here is derived from an EMBL/GenBank/DDBJ whole genome shotgun (WGS) entry which is preliminary data.</text>
</comment>
<evidence type="ECO:0000256" key="4">
    <source>
        <dbReference type="ARBA" id="ARBA00022692"/>
    </source>
</evidence>
<keyword evidence="6 7" id="KW-0472">Membrane</keyword>
<keyword evidence="12" id="KW-1185">Reference proteome</keyword>
<dbReference type="InterPro" id="IPR001516">
    <property type="entry name" value="Proton_antipo_N"/>
</dbReference>
<feature type="transmembrane region" description="Helical" evidence="7">
    <location>
        <begin position="304"/>
        <end position="330"/>
    </location>
</feature>
<organism evidence="11 12">
    <name type="scientific">Frateuria flava</name>
    <dbReference type="NCBI Taxonomy" id="2821489"/>
    <lineage>
        <taxon>Bacteria</taxon>
        <taxon>Pseudomonadati</taxon>
        <taxon>Pseudomonadota</taxon>
        <taxon>Gammaproteobacteria</taxon>
        <taxon>Lysobacterales</taxon>
        <taxon>Rhodanobacteraceae</taxon>
        <taxon>Frateuria</taxon>
    </lineage>
</organism>
<feature type="transmembrane region" description="Helical" evidence="7">
    <location>
        <begin position="45"/>
        <end position="68"/>
    </location>
</feature>
<reference evidence="11 12" key="1">
    <citation type="submission" date="2021-04" db="EMBL/GenBank/DDBJ databases">
        <authorList>
            <person name="Huq M.A."/>
        </authorList>
    </citation>
    <scope>NUCLEOTIDE SEQUENCE [LARGE SCALE GENOMIC DNA]</scope>
    <source>
        <strain evidence="11 12">MAH-13</strain>
    </source>
</reference>
<dbReference type="PANTHER" id="PTHR42829:SF1">
    <property type="entry name" value="INORGANIC CARBON TRANSPORTER SUBUNIT DABB-RELATED"/>
    <property type="match status" value="1"/>
</dbReference>
<evidence type="ECO:0000259" key="9">
    <source>
        <dbReference type="Pfam" id="PF00361"/>
    </source>
</evidence>
<keyword evidence="2 7" id="KW-0813">Transport</keyword>
<keyword evidence="3 7" id="KW-1003">Cell membrane</keyword>
<feature type="transmembrane region" description="Helical" evidence="7">
    <location>
        <begin position="202"/>
        <end position="226"/>
    </location>
</feature>
<feature type="transmembrane region" description="Helical" evidence="7">
    <location>
        <begin position="247"/>
        <end position="267"/>
    </location>
</feature>
<comment type="subunit">
    <text evidence="7">Forms a complex with DabA.</text>
</comment>
<feature type="transmembrane region" description="Helical" evidence="7">
    <location>
        <begin position="80"/>
        <end position="100"/>
    </location>
</feature>
<feature type="transmembrane region" description="Helical" evidence="7">
    <location>
        <begin position="393"/>
        <end position="413"/>
    </location>
</feature>
<keyword evidence="4 7" id="KW-0812">Transmembrane</keyword>
<sequence length="528" mass="55326">MPPFLATLALLAPAGLLLAWRLPVRNGGRPVTQALAASRLASGSGLLWAVLAAVGTAVQGATTSPLLGVAGIGLSVRLDAISCSMFLLVAFVGVIVVQYSRNYLDGDPRQAEFLRGLCRTLAAVMLLVLAGNLAQLVVAWSATSLSLHGMLLFYRDRPAARIAARKKFIAARLGDVCLVSAAVLLVHLFGSTDIATILGRAHALPAAATGAATTWLVALLGLAALMKSAQFPAHGWLPEVMDTPTPVSALLHAGIINAGGFLMIRFADVMLLSMPSLHFIALVGGFTALFGGVVMLTQTTVKGALAWSTVAQMGFMTLQCGLGAFAIALLHLLAHSLYKAHAFLSSGSVIETSAVPMPHRPRLRSAVISLVLALAIYVGTGWLFGVFAHPQPAVLSLGAILVMGTSLLLAPAWQGATDARLVLRTLLLAGFTTVAYFALERAAVGLTAATLPPIPAPDRTGRWVMGLAVASFALVSLLQALAPRWMQRPAWRIARVHLANGLYVNAWANRLVGALRRRAPARHPTPAA</sequence>
<evidence type="ECO:0000256" key="7">
    <source>
        <dbReference type="HAMAP-Rule" id="MF_00862"/>
    </source>
</evidence>
<evidence type="ECO:0000256" key="3">
    <source>
        <dbReference type="ARBA" id="ARBA00022475"/>
    </source>
</evidence>
<comment type="subcellular location">
    <subcellularLocation>
        <location evidence="7">Cell membrane</location>
        <topology evidence="7">Multi-pass membrane protein</topology>
    </subcellularLocation>
    <subcellularLocation>
        <location evidence="1">Endomembrane system</location>
        <topology evidence="1">Multi-pass membrane protein</topology>
    </subcellularLocation>
    <subcellularLocation>
        <location evidence="8">Membrane</location>
        <topology evidence="8">Multi-pass membrane protein</topology>
    </subcellularLocation>
</comment>
<evidence type="ECO:0000256" key="8">
    <source>
        <dbReference type="RuleBase" id="RU000320"/>
    </source>
</evidence>
<evidence type="ECO:0000256" key="6">
    <source>
        <dbReference type="ARBA" id="ARBA00023136"/>
    </source>
</evidence>
<feature type="transmembrane region" description="Helical" evidence="7">
    <location>
        <begin position="367"/>
        <end position="387"/>
    </location>
</feature>
<accession>A0ABS4DM75</accession>
<evidence type="ECO:0000256" key="2">
    <source>
        <dbReference type="ARBA" id="ARBA00022448"/>
    </source>
</evidence>
<evidence type="ECO:0000259" key="10">
    <source>
        <dbReference type="Pfam" id="PF00662"/>
    </source>
</evidence>
<dbReference type="Pfam" id="PF00662">
    <property type="entry name" value="Proton_antipo_N"/>
    <property type="match status" value="1"/>
</dbReference>
<evidence type="ECO:0000256" key="5">
    <source>
        <dbReference type="ARBA" id="ARBA00022989"/>
    </source>
</evidence>
<dbReference type="Pfam" id="PF00361">
    <property type="entry name" value="Proton_antipo_M"/>
    <property type="match status" value="1"/>
</dbReference>
<dbReference type="Proteomes" id="UP000823790">
    <property type="component" value="Unassembled WGS sequence"/>
</dbReference>
<evidence type="ECO:0000313" key="12">
    <source>
        <dbReference type="Proteomes" id="UP000823790"/>
    </source>
</evidence>
<dbReference type="PRINTS" id="PR01434">
    <property type="entry name" value="NADHDHGNASE5"/>
</dbReference>
<dbReference type="EMBL" id="JAGJRS010000015">
    <property type="protein sequence ID" value="MBP1474159.1"/>
    <property type="molecule type" value="Genomic_DNA"/>
</dbReference>
<protein>
    <recommendedName>
        <fullName evidence="7">Probable inorganic carbon transporter subunit DabB</fullName>
    </recommendedName>
</protein>
<dbReference type="RefSeq" id="WP_209618413.1">
    <property type="nucleotide sequence ID" value="NZ_JAGJRS010000015.1"/>
</dbReference>
<feature type="transmembrane region" description="Helical" evidence="7">
    <location>
        <begin position="425"/>
        <end position="451"/>
    </location>
</feature>
<gene>
    <name evidence="7" type="primary">dabB</name>
    <name evidence="11" type="ORF">J7I44_07600</name>
</gene>
<dbReference type="HAMAP" id="MF_00862">
    <property type="entry name" value="DabB"/>
    <property type="match status" value="1"/>
</dbReference>